<protein>
    <recommendedName>
        <fullName evidence="4">Lipoprotein</fullName>
    </recommendedName>
</protein>
<dbReference type="RefSeq" id="WP_154504271.1">
    <property type="nucleotide sequence ID" value="NZ_VUMN01000012.1"/>
</dbReference>
<feature type="compositionally biased region" description="Low complexity" evidence="1">
    <location>
        <begin position="20"/>
        <end position="40"/>
    </location>
</feature>
<evidence type="ECO:0000313" key="2">
    <source>
        <dbReference type="EMBL" id="MSS58467.1"/>
    </source>
</evidence>
<comment type="caution">
    <text evidence="2">The sequence shown here is derived from an EMBL/GenBank/DDBJ whole genome shotgun (WGS) entry which is preliminary data.</text>
</comment>
<evidence type="ECO:0000313" key="3">
    <source>
        <dbReference type="Proteomes" id="UP000461880"/>
    </source>
</evidence>
<dbReference type="Proteomes" id="UP000461880">
    <property type="component" value="Unassembled WGS sequence"/>
</dbReference>
<gene>
    <name evidence="2" type="ORF">FYJ51_06070</name>
</gene>
<evidence type="ECO:0000256" key="1">
    <source>
        <dbReference type="SAM" id="MobiDB-lite"/>
    </source>
</evidence>
<keyword evidence="3" id="KW-1185">Reference proteome</keyword>
<dbReference type="AlphaFoldDB" id="A0A7X2NRY1"/>
<reference evidence="2 3" key="1">
    <citation type="submission" date="2019-08" db="EMBL/GenBank/DDBJ databases">
        <title>In-depth cultivation of the pig gut microbiome towards novel bacterial diversity and tailored functional studies.</title>
        <authorList>
            <person name="Wylensek D."/>
            <person name="Hitch T.C.A."/>
            <person name="Clavel T."/>
        </authorList>
    </citation>
    <scope>NUCLEOTIDE SEQUENCE [LARGE SCALE GENOMIC DNA]</scope>
    <source>
        <strain evidence="2 3">Oil+RF-744-GAM-WT-6</strain>
    </source>
</reference>
<proteinExistence type="predicted"/>
<accession>A0A7X2NRY1</accession>
<dbReference type="EMBL" id="VUMN01000012">
    <property type="protein sequence ID" value="MSS58467.1"/>
    <property type="molecule type" value="Genomic_DNA"/>
</dbReference>
<sequence>MKRLLPAVLCLSLCACTQGSEPPTSASPSSSVSSSPEPSADIVESPDSWTVSVQRSEEFDFEDGTMQTFDLDGMLAAASVSDNPDAHLLLNINANGLESKMEGWYTGGRLYNTYNSVNYYEDLTLSNLEKMLLVPIGEKTYSDDEIASEENSGEGTDHTRSITLTTEAALSLYLSEYDQNNLSQYENLEMNSGVIEETYDSEGKLVRRTSEFQCTFSVQGSPVALKTDTSLEYSMRNETAVEIPSEITENPDTYVSYLDIDTEAISDADLEADAPASTATETFRKRLISRLGYEVEDNGMYYTVFNDNESYEIDFEHDQFIYRNYSTSYVYNWKGDTGGFGSSCSIDFSSGVYTDGCDEDVVEMMKTVRNFFIMELYYCGVSLNDLQKEAD</sequence>
<evidence type="ECO:0008006" key="4">
    <source>
        <dbReference type="Google" id="ProtNLM"/>
    </source>
</evidence>
<dbReference type="PROSITE" id="PS51257">
    <property type="entry name" value="PROKAR_LIPOPROTEIN"/>
    <property type="match status" value="1"/>
</dbReference>
<name>A0A7X2NRY1_9FIRM</name>
<organism evidence="2 3">
    <name type="scientific">Stecheria intestinalis</name>
    <dbReference type="NCBI Taxonomy" id="2606630"/>
    <lineage>
        <taxon>Bacteria</taxon>
        <taxon>Bacillati</taxon>
        <taxon>Bacillota</taxon>
        <taxon>Erysipelotrichia</taxon>
        <taxon>Erysipelotrichales</taxon>
        <taxon>Erysipelotrichaceae</taxon>
        <taxon>Stecheria</taxon>
    </lineage>
</organism>
<feature type="region of interest" description="Disordered" evidence="1">
    <location>
        <begin position="19"/>
        <end position="47"/>
    </location>
</feature>